<gene>
    <name evidence="1" type="ORF">ACFQGH_00310</name>
</gene>
<evidence type="ECO:0000313" key="2">
    <source>
        <dbReference type="Proteomes" id="UP001596312"/>
    </source>
</evidence>
<dbReference type="AlphaFoldDB" id="A0ABD5UY52"/>
<protein>
    <recommendedName>
        <fullName evidence="3">PIN domain-containing protein</fullName>
    </recommendedName>
</protein>
<name>A0ABD5UY52_9EURY</name>
<evidence type="ECO:0008006" key="3">
    <source>
        <dbReference type="Google" id="ProtNLM"/>
    </source>
</evidence>
<keyword evidence="2" id="KW-1185">Reference proteome</keyword>
<dbReference type="EMBL" id="JBHSXQ010000001">
    <property type="protein sequence ID" value="MFC6903636.1"/>
    <property type="molecule type" value="Genomic_DNA"/>
</dbReference>
<dbReference type="InterPro" id="IPR055808">
    <property type="entry name" value="DUF7384"/>
</dbReference>
<organism evidence="1 2">
    <name type="scientific">Halalkalicoccus tibetensis</name>
    <dbReference type="NCBI Taxonomy" id="175632"/>
    <lineage>
        <taxon>Archaea</taxon>
        <taxon>Methanobacteriati</taxon>
        <taxon>Methanobacteriota</taxon>
        <taxon>Stenosarchaea group</taxon>
        <taxon>Halobacteria</taxon>
        <taxon>Halobacteriales</taxon>
        <taxon>Halococcaceae</taxon>
        <taxon>Halalkalicoccus</taxon>
    </lineage>
</organism>
<dbReference type="Pfam" id="PF24109">
    <property type="entry name" value="DUF7384"/>
    <property type="match status" value="1"/>
</dbReference>
<proteinExistence type="predicted"/>
<evidence type="ECO:0000313" key="1">
    <source>
        <dbReference type="EMBL" id="MFC6903636.1"/>
    </source>
</evidence>
<reference evidence="1 2" key="1">
    <citation type="journal article" date="2019" name="Int. J. Syst. Evol. Microbiol.">
        <title>The Global Catalogue of Microorganisms (GCM) 10K type strain sequencing project: providing services to taxonomists for standard genome sequencing and annotation.</title>
        <authorList>
            <consortium name="The Broad Institute Genomics Platform"/>
            <consortium name="The Broad Institute Genome Sequencing Center for Infectious Disease"/>
            <person name="Wu L."/>
            <person name="Ma J."/>
        </authorList>
    </citation>
    <scope>NUCLEOTIDE SEQUENCE [LARGE SCALE GENOMIC DNA]</scope>
    <source>
        <strain evidence="1 2">CGMCC 1.3240</strain>
    </source>
</reference>
<sequence length="156" mass="16633">MSEPDPTRVVADADVLAADLLSGGSAREAMDVLRGHSWLTLVCTPRLLADAEAVIAEFADEDVALAWRARTEELATVVDQEPGDHPALAAAHRGDAAQLLSFDEGLASAHTGATLRPHVATSVRTPDAFLAVFDPERLYPVVEGGEYPGPDRDPRR</sequence>
<accession>A0ABD5UY52</accession>
<dbReference type="Proteomes" id="UP001596312">
    <property type="component" value="Unassembled WGS sequence"/>
</dbReference>
<dbReference type="RefSeq" id="WP_340602128.1">
    <property type="nucleotide sequence ID" value="NZ_JBBMXV010000001.1"/>
</dbReference>
<comment type="caution">
    <text evidence="1">The sequence shown here is derived from an EMBL/GenBank/DDBJ whole genome shotgun (WGS) entry which is preliminary data.</text>
</comment>